<evidence type="ECO:0000256" key="2">
    <source>
        <dbReference type="SAM" id="Phobius"/>
    </source>
</evidence>
<name>A0A8J6H8I3_TENMO</name>
<evidence type="ECO:0000256" key="1">
    <source>
        <dbReference type="SAM" id="MobiDB-lite"/>
    </source>
</evidence>
<feature type="transmembrane region" description="Helical" evidence="2">
    <location>
        <begin position="234"/>
        <end position="255"/>
    </location>
</feature>
<feature type="compositionally biased region" description="Basic and acidic residues" evidence="1">
    <location>
        <begin position="95"/>
        <end position="106"/>
    </location>
</feature>
<dbReference type="AlphaFoldDB" id="A0A8J6H8I3"/>
<evidence type="ECO:0000313" key="3">
    <source>
        <dbReference type="EMBL" id="KAH0810049.1"/>
    </source>
</evidence>
<keyword evidence="2" id="KW-0812">Transmembrane</keyword>
<feature type="transmembrane region" description="Helical" evidence="2">
    <location>
        <begin position="395"/>
        <end position="414"/>
    </location>
</feature>
<evidence type="ECO:0000313" key="4">
    <source>
        <dbReference type="Proteomes" id="UP000719412"/>
    </source>
</evidence>
<comment type="caution">
    <text evidence="3">The sequence shown here is derived from an EMBL/GenBank/DDBJ whole genome shotgun (WGS) entry which is preliminary data.</text>
</comment>
<keyword evidence="4" id="KW-1185">Reference proteome</keyword>
<feature type="transmembrane region" description="Helical" evidence="2">
    <location>
        <begin position="321"/>
        <end position="347"/>
    </location>
</feature>
<organism evidence="3 4">
    <name type="scientific">Tenebrio molitor</name>
    <name type="common">Yellow mealworm beetle</name>
    <dbReference type="NCBI Taxonomy" id="7067"/>
    <lineage>
        <taxon>Eukaryota</taxon>
        <taxon>Metazoa</taxon>
        <taxon>Ecdysozoa</taxon>
        <taxon>Arthropoda</taxon>
        <taxon>Hexapoda</taxon>
        <taxon>Insecta</taxon>
        <taxon>Pterygota</taxon>
        <taxon>Neoptera</taxon>
        <taxon>Endopterygota</taxon>
        <taxon>Coleoptera</taxon>
        <taxon>Polyphaga</taxon>
        <taxon>Cucujiformia</taxon>
        <taxon>Tenebrionidae</taxon>
        <taxon>Tenebrio</taxon>
    </lineage>
</organism>
<proteinExistence type="predicted"/>
<keyword evidence="2" id="KW-0472">Membrane</keyword>
<gene>
    <name evidence="3" type="ORF">GEV33_012742</name>
</gene>
<feature type="transmembrane region" description="Helical" evidence="2">
    <location>
        <begin position="290"/>
        <end position="309"/>
    </location>
</feature>
<protein>
    <submittedName>
        <fullName evidence="3">Uncharacterized protein</fullName>
    </submittedName>
</protein>
<keyword evidence="2" id="KW-1133">Transmembrane helix</keyword>
<reference evidence="3" key="2">
    <citation type="submission" date="2021-08" db="EMBL/GenBank/DDBJ databases">
        <authorList>
            <person name="Eriksson T."/>
        </authorList>
    </citation>
    <scope>NUCLEOTIDE SEQUENCE</scope>
    <source>
        <strain evidence="3">Stoneville</strain>
        <tissue evidence="3">Whole head</tissue>
    </source>
</reference>
<dbReference type="EMBL" id="JABDTM020027743">
    <property type="protein sequence ID" value="KAH0810049.1"/>
    <property type="molecule type" value="Genomic_DNA"/>
</dbReference>
<dbReference type="Proteomes" id="UP000719412">
    <property type="component" value="Unassembled WGS sequence"/>
</dbReference>
<feature type="region of interest" description="Disordered" evidence="1">
    <location>
        <begin position="77"/>
        <end position="109"/>
    </location>
</feature>
<accession>A0A8J6H8I3</accession>
<reference evidence="3" key="1">
    <citation type="journal article" date="2020" name="J Insects Food Feed">
        <title>The yellow mealworm (Tenebrio molitor) genome: a resource for the emerging insects as food and feed industry.</title>
        <authorList>
            <person name="Eriksson T."/>
            <person name="Andere A."/>
            <person name="Kelstrup H."/>
            <person name="Emery V."/>
            <person name="Picard C."/>
        </authorList>
    </citation>
    <scope>NUCLEOTIDE SEQUENCE</scope>
    <source>
        <strain evidence="3">Stoneville</strain>
        <tissue evidence="3">Whole head</tissue>
    </source>
</reference>
<sequence>MYFKKIIVKGDITKTIVQYTSVRAFTASPVLFDSLCELVSQNLWLGNKSPSVHQSSAPVAPPLKSLDISRDFSHLHRPTHHPLLNYPRNTQYRPTRTETSRREKSKTMSFNPREAIFSAPAQLLRCEDDYLGQKSGQRFSALTQLLLCVDNSLRREPGAPFQSVYGYIYHFRFWNDDETACRRDVGKHHGVALRALLYADQPSEDKGEAVISLVIVDMVDNLILGHLYGLVVNWYQYLCLILRFIVIGLGVGYLLGLFGRYLLRKVYTDHLSVLVIIFALPFFTQAISQVYLSACGAVSVLVVGIMMGMERTAQSKEVNKLLVYIWQVTGIILDIIMCFTAALVTVIDAMPHLPMNQYTTILVNSATGIKGPYTLELVAQLVTEGLIKNLSTAQIMFVQIVGLYLLSVVINGSITRIMLNILGLTDISTARQINMNNCMRHIFTKRERTIAILKMDRFLADTNWPMVIEVTNMRHPYKLELQSEEDDSFFLGYRFAHCSDCKKDFPQEPTPKEMKI</sequence>